<gene>
    <name evidence="2" type="ORF">LCGC14_1682220</name>
</gene>
<organism evidence="2">
    <name type="scientific">marine sediment metagenome</name>
    <dbReference type="NCBI Taxonomy" id="412755"/>
    <lineage>
        <taxon>unclassified sequences</taxon>
        <taxon>metagenomes</taxon>
        <taxon>ecological metagenomes</taxon>
    </lineage>
</organism>
<dbReference type="Gene3D" id="1.20.5.170">
    <property type="match status" value="1"/>
</dbReference>
<evidence type="ECO:0000256" key="1">
    <source>
        <dbReference type="SAM" id="Coils"/>
    </source>
</evidence>
<reference evidence="2" key="1">
    <citation type="journal article" date="2015" name="Nature">
        <title>Complex archaea that bridge the gap between prokaryotes and eukaryotes.</title>
        <authorList>
            <person name="Spang A."/>
            <person name="Saw J.H."/>
            <person name="Jorgensen S.L."/>
            <person name="Zaremba-Niedzwiedzka K."/>
            <person name="Martijn J."/>
            <person name="Lind A.E."/>
            <person name="van Eijk R."/>
            <person name="Schleper C."/>
            <person name="Guy L."/>
            <person name="Ettema T.J."/>
        </authorList>
    </citation>
    <scope>NUCLEOTIDE SEQUENCE</scope>
</reference>
<sequence>MLMVRTTEDVAKEKAVKDQDKRITELEQRIDSQDKLITQLQQAVKQLQQVSDCDLPPDTKWRWVLFDEEP</sequence>
<feature type="coiled-coil region" evidence="1">
    <location>
        <begin position="16"/>
        <end position="50"/>
    </location>
</feature>
<proteinExistence type="predicted"/>
<evidence type="ECO:0000313" key="2">
    <source>
        <dbReference type="EMBL" id="KKM16792.1"/>
    </source>
</evidence>
<dbReference type="EMBL" id="LAZR01014597">
    <property type="protein sequence ID" value="KKM16792.1"/>
    <property type="molecule type" value="Genomic_DNA"/>
</dbReference>
<accession>A0A0F9HNP8</accession>
<protein>
    <submittedName>
        <fullName evidence="2">Uncharacterized protein</fullName>
    </submittedName>
</protein>
<keyword evidence="1" id="KW-0175">Coiled coil</keyword>
<dbReference type="AlphaFoldDB" id="A0A0F9HNP8"/>
<comment type="caution">
    <text evidence="2">The sequence shown here is derived from an EMBL/GenBank/DDBJ whole genome shotgun (WGS) entry which is preliminary data.</text>
</comment>
<name>A0A0F9HNP8_9ZZZZ</name>